<reference evidence="2 3" key="1">
    <citation type="submission" date="2018-07" db="EMBL/GenBank/DDBJ databases">
        <title>Section-level genome sequencing of Aspergillus section Nigri to investigate inter- and intra-species variation.</title>
        <authorList>
            <consortium name="DOE Joint Genome Institute"/>
            <person name="Vesth T.C."/>
            <person name="Nybo J.L."/>
            <person name="Theobald S."/>
            <person name="Frisvad J.C."/>
            <person name="Larsen T.O."/>
            <person name="Nielsen K.F."/>
            <person name="Hoof J.B."/>
            <person name="Brandl J."/>
            <person name="Salamov A."/>
            <person name="Riley R."/>
            <person name="Gladden J.M."/>
            <person name="Phatale P."/>
            <person name="Nielsen M.T."/>
            <person name="Lyhne E.K."/>
            <person name="Kogle M.E."/>
            <person name="Strasser K."/>
            <person name="McDonnell E."/>
            <person name="Barry K."/>
            <person name="Clum A."/>
            <person name="Chen C."/>
            <person name="Nolan M."/>
            <person name="Sandor L."/>
            <person name="Kuo A."/>
            <person name="Lipzen A."/>
            <person name="Hainaut M."/>
            <person name="Drula E."/>
            <person name="Tsang A."/>
            <person name="Magnuson J.K."/>
            <person name="Henrissat B."/>
            <person name="Wiebenga A."/>
            <person name="Simmons B.A."/>
            <person name="Makela M.R."/>
            <person name="De vries R.P."/>
            <person name="Grigoriev I.V."/>
            <person name="Mortensen U.H."/>
            <person name="Baker S.E."/>
            <person name="Andersen M.R."/>
        </authorList>
    </citation>
    <scope>NUCLEOTIDE SEQUENCE [LARGE SCALE GENOMIC DNA]</scope>
    <source>
        <strain evidence="2 3">ATCC 13496</strain>
    </source>
</reference>
<proteinExistence type="predicted"/>
<evidence type="ECO:0000313" key="3">
    <source>
        <dbReference type="Proteomes" id="UP000253845"/>
    </source>
</evidence>
<dbReference type="VEuPathDB" id="FungiDB:M747DRAFT_106038"/>
<protein>
    <submittedName>
        <fullName evidence="2">Uncharacterized protein</fullName>
    </submittedName>
</protein>
<dbReference type="EMBL" id="KZ851934">
    <property type="protein sequence ID" value="RDH16968.1"/>
    <property type="molecule type" value="Genomic_DNA"/>
</dbReference>
<keyword evidence="1" id="KW-0812">Transmembrane</keyword>
<evidence type="ECO:0000313" key="2">
    <source>
        <dbReference type="EMBL" id="RDH16968.1"/>
    </source>
</evidence>
<keyword evidence="1" id="KW-0472">Membrane</keyword>
<keyword evidence="1" id="KW-1133">Transmembrane helix</keyword>
<dbReference type="Proteomes" id="UP000253845">
    <property type="component" value="Unassembled WGS sequence"/>
</dbReference>
<evidence type="ECO:0000256" key="1">
    <source>
        <dbReference type="SAM" id="Phobius"/>
    </source>
</evidence>
<dbReference type="AlphaFoldDB" id="A0A370BRD9"/>
<accession>A0A370BRD9</accession>
<name>A0A370BRD9_ASPNG</name>
<gene>
    <name evidence="2" type="ORF">M747DRAFT_106038</name>
</gene>
<feature type="transmembrane region" description="Helical" evidence="1">
    <location>
        <begin position="94"/>
        <end position="123"/>
    </location>
</feature>
<organism evidence="2 3">
    <name type="scientific">Aspergillus niger ATCC 13496</name>
    <dbReference type="NCBI Taxonomy" id="1353008"/>
    <lineage>
        <taxon>Eukaryota</taxon>
        <taxon>Fungi</taxon>
        <taxon>Dikarya</taxon>
        <taxon>Ascomycota</taxon>
        <taxon>Pezizomycotina</taxon>
        <taxon>Eurotiomycetes</taxon>
        <taxon>Eurotiomycetidae</taxon>
        <taxon>Eurotiales</taxon>
        <taxon>Aspergillaceae</taxon>
        <taxon>Aspergillus</taxon>
        <taxon>Aspergillus subgen. Circumdati</taxon>
    </lineage>
</organism>
<sequence>MDGWMDGWMDLNACNAMRVGCPPVLAAPVQPSLLVLYQAWMIRLFPRCFFLFSCWSFILHEGSYLTIPTNTINNNSRHHSNVWLFLFPPPPPPLLLIIIISYTIFIIIIISLARLVGSIYLILKRSSLPKWQPIYLITCLK</sequence>